<gene>
    <name evidence="7" type="ORF">EU96_1630</name>
</gene>
<evidence type="ECO:0000256" key="1">
    <source>
        <dbReference type="ARBA" id="ARBA00022475"/>
    </source>
</evidence>
<reference evidence="8" key="1">
    <citation type="journal article" date="2014" name="Sci. Data">
        <title>Genomes of diverse isolates of the marine cyanobacterium Prochlorococcus.</title>
        <authorList>
            <person name="Biller S."/>
            <person name="Berube P."/>
            <person name="Thompson J."/>
            <person name="Kelly L."/>
            <person name="Roggensack S."/>
            <person name="Awad L."/>
            <person name="Roache-Johnson K."/>
            <person name="Ding H."/>
            <person name="Giovannoni S.J."/>
            <person name="Moore L.R."/>
            <person name="Chisholm S.W."/>
        </authorList>
    </citation>
    <scope>NUCLEOTIDE SEQUENCE [LARGE SCALE GENOMIC DNA]</scope>
    <source>
        <strain evidence="8">MIT 9302</strain>
    </source>
</reference>
<accession>A0A0A2A5Y4</accession>
<keyword evidence="4" id="KW-0472">Membrane</keyword>
<keyword evidence="5" id="KW-0131">Cell cycle</keyword>
<comment type="caution">
    <text evidence="7">The sequence shown here is derived from an EMBL/GenBank/DDBJ whole genome shotgun (WGS) entry which is preliminary data.</text>
</comment>
<evidence type="ECO:0000256" key="4">
    <source>
        <dbReference type="ARBA" id="ARBA00022989"/>
    </source>
</evidence>
<dbReference type="InterPro" id="IPR050487">
    <property type="entry name" value="FtsQ_DivIB"/>
</dbReference>
<dbReference type="PANTHER" id="PTHR37820">
    <property type="entry name" value="CELL DIVISION PROTEIN DIVIB"/>
    <property type="match status" value="1"/>
</dbReference>
<keyword evidence="4" id="KW-1133">Transmembrane helix</keyword>
<dbReference type="Proteomes" id="UP000030445">
    <property type="component" value="Unassembled WGS sequence"/>
</dbReference>
<evidence type="ECO:0000259" key="6">
    <source>
        <dbReference type="Pfam" id="PF08478"/>
    </source>
</evidence>
<keyword evidence="3" id="KW-0812">Transmembrane</keyword>
<feature type="domain" description="POTRA" evidence="6">
    <location>
        <begin position="36"/>
        <end position="100"/>
    </location>
</feature>
<name>A0A0A2A5Y4_PROMR</name>
<evidence type="ECO:0000256" key="3">
    <source>
        <dbReference type="ARBA" id="ARBA00022692"/>
    </source>
</evidence>
<proteinExistence type="predicted"/>
<protein>
    <submittedName>
        <fullName evidence="7">Cell division protein FtsQ</fullName>
    </submittedName>
</protein>
<dbReference type="AlphaFoldDB" id="A0A0A2A5Y4"/>
<dbReference type="RefSeq" id="WP_158465676.1">
    <property type="nucleotide sequence ID" value="NZ_CP138951.1"/>
</dbReference>
<evidence type="ECO:0000313" key="7">
    <source>
        <dbReference type="EMBL" id="KGF96990.1"/>
    </source>
</evidence>
<dbReference type="EMBL" id="JNAM01000011">
    <property type="protein sequence ID" value="KGF96990.1"/>
    <property type="molecule type" value="Genomic_DNA"/>
</dbReference>
<dbReference type="eggNOG" id="COG1589">
    <property type="taxonomic scope" value="Bacteria"/>
</dbReference>
<evidence type="ECO:0000256" key="2">
    <source>
        <dbReference type="ARBA" id="ARBA00022618"/>
    </source>
</evidence>
<organism evidence="7 8">
    <name type="scientific">Prochlorococcus marinus str. MIT 9302</name>
    <dbReference type="NCBI Taxonomy" id="74545"/>
    <lineage>
        <taxon>Bacteria</taxon>
        <taxon>Bacillati</taxon>
        <taxon>Cyanobacteriota</taxon>
        <taxon>Cyanophyceae</taxon>
        <taxon>Synechococcales</taxon>
        <taxon>Prochlorococcaceae</taxon>
        <taxon>Prochlorococcus</taxon>
    </lineage>
</organism>
<keyword evidence="2 7" id="KW-0132">Cell division</keyword>
<dbReference type="GO" id="GO:0051301">
    <property type="term" value="P:cell division"/>
    <property type="evidence" value="ECO:0007669"/>
    <property type="project" value="UniProtKB-KW"/>
</dbReference>
<dbReference type="OrthoDB" id="527430at2"/>
<evidence type="ECO:0000313" key="8">
    <source>
        <dbReference type="Proteomes" id="UP000030445"/>
    </source>
</evidence>
<evidence type="ECO:0000256" key="5">
    <source>
        <dbReference type="ARBA" id="ARBA00023306"/>
    </source>
</evidence>
<dbReference type="InterPro" id="IPR013685">
    <property type="entry name" value="POTRA_FtsQ_type"/>
</dbReference>
<dbReference type="Pfam" id="PF08478">
    <property type="entry name" value="POTRA_1"/>
    <property type="match status" value="1"/>
</dbReference>
<dbReference type="GO" id="GO:0005886">
    <property type="term" value="C:plasma membrane"/>
    <property type="evidence" value="ECO:0007669"/>
    <property type="project" value="TreeGrafter"/>
</dbReference>
<dbReference type="STRING" id="74545.EU96_1630"/>
<dbReference type="PANTHER" id="PTHR37820:SF1">
    <property type="entry name" value="CELL DIVISION PROTEIN FTSQ"/>
    <property type="match status" value="1"/>
</dbReference>
<sequence length="243" mass="28414">MICENQKKINTRSFLFLILFLFLTSFFSLKILKKVNVQDIRISGSELFSQNDVVSNSSFTFPIRLIFIKTNLLEKELKQNLSLKNISVSRQIFPFGLKVHFNTRIPIAYAERILNEEKILGFIDKDGIFINKENAEEQNLSKLKIQVFGWKEKYKKILSEILVAQDNYEFDVVKITFSSNGFLTVEEKDLKTIFLGFNPNLINYQLEIINNLKNQFKKNNFSNKIDNIDLTNPKKPKIKVFKP</sequence>
<keyword evidence="1" id="KW-1003">Cell membrane</keyword>